<accession>A0A1H0FR26</accession>
<proteinExistence type="predicted"/>
<feature type="transmembrane region" description="Helical" evidence="1">
    <location>
        <begin position="21"/>
        <end position="40"/>
    </location>
</feature>
<dbReference type="EMBL" id="FNHS01000013">
    <property type="protein sequence ID" value="SDN97001.1"/>
    <property type="molecule type" value="Genomic_DNA"/>
</dbReference>
<feature type="transmembrane region" description="Helical" evidence="1">
    <location>
        <begin position="46"/>
        <end position="67"/>
    </location>
</feature>
<evidence type="ECO:0000313" key="3">
    <source>
        <dbReference type="Proteomes" id="UP000198704"/>
    </source>
</evidence>
<dbReference type="RefSeq" id="WP_091719028.1">
    <property type="nucleotide sequence ID" value="NZ_FNHS01000013.1"/>
</dbReference>
<dbReference type="AlphaFoldDB" id="A0A1H0FR26"/>
<keyword evidence="1" id="KW-0472">Membrane</keyword>
<dbReference type="Proteomes" id="UP000198704">
    <property type="component" value="Unassembled WGS sequence"/>
</dbReference>
<keyword evidence="1" id="KW-0812">Transmembrane</keyword>
<keyword evidence="1" id="KW-1133">Transmembrane helix</keyword>
<gene>
    <name evidence="2" type="ORF">SAMN05216360_11352</name>
</gene>
<protein>
    <submittedName>
        <fullName evidence="2">Uncharacterized protein</fullName>
    </submittedName>
</protein>
<organism evidence="2 3">
    <name type="scientific">Methylobacterium phyllostachyos</name>
    <dbReference type="NCBI Taxonomy" id="582672"/>
    <lineage>
        <taxon>Bacteria</taxon>
        <taxon>Pseudomonadati</taxon>
        <taxon>Pseudomonadota</taxon>
        <taxon>Alphaproteobacteria</taxon>
        <taxon>Hyphomicrobiales</taxon>
        <taxon>Methylobacteriaceae</taxon>
        <taxon>Methylobacterium</taxon>
    </lineage>
</organism>
<name>A0A1H0FR26_9HYPH</name>
<sequence>MDGSSRNNQPVAQWCAAHPALLALGLCLFGLASVAGVWWIGILSDATASVIGFLYVAAYAAFVKIYFRVDYVINSVRLTWWCLASVWGLFNR</sequence>
<evidence type="ECO:0000256" key="1">
    <source>
        <dbReference type="SAM" id="Phobius"/>
    </source>
</evidence>
<reference evidence="3" key="1">
    <citation type="submission" date="2016-10" db="EMBL/GenBank/DDBJ databases">
        <authorList>
            <person name="Varghese N."/>
            <person name="Submissions S."/>
        </authorList>
    </citation>
    <scope>NUCLEOTIDE SEQUENCE [LARGE SCALE GENOMIC DNA]</scope>
    <source>
        <strain evidence="3">BL47</strain>
    </source>
</reference>
<evidence type="ECO:0000313" key="2">
    <source>
        <dbReference type="EMBL" id="SDN97001.1"/>
    </source>
</evidence>
<keyword evidence="3" id="KW-1185">Reference proteome</keyword>